<sequence>MDQDEREQPSTVRGQMKASRPTGRGRSLLLVPRTRVRDWRFNAPAAGGLNATVVAACLVVLGLGAIFASLARGLNCCPTLSTVVFSSSLAIVVGFAFFRSIPRGLFEFRFGDFVVGIAAGIGLRIFYGIISGANSQPFPSADFSGGTVGDWLVVALLTTFFTPTVEELFFRGLLLVSIYRLVRRSWNFISAAVTALLGAVGSFLIVHGAFSSLAVPDILQLTLVAVACGIVVIASGRIWGAVILHATYNFSFLILTAVGALLR</sequence>
<feature type="transmembrane region" description="Helical" evidence="2">
    <location>
        <begin position="186"/>
        <end position="206"/>
    </location>
</feature>
<keyword evidence="4" id="KW-0378">Hydrolase</keyword>
<feature type="transmembrane region" description="Helical" evidence="2">
    <location>
        <begin position="242"/>
        <end position="262"/>
    </location>
</feature>
<dbReference type="EC" id="3.4.-.-" evidence="4"/>
<dbReference type="Proteomes" id="UP001256673">
    <property type="component" value="Unassembled WGS sequence"/>
</dbReference>
<feature type="transmembrane region" description="Helical" evidence="2">
    <location>
        <begin position="43"/>
        <end position="68"/>
    </location>
</feature>
<accession>A0ABU3RVG8</accession>
<feature type="region of interest" description="Disordered" evidence="1">
    <location>
        <begin position="1"/>
        <end position="23"/>
    </location>
</feature>
<dbReference type="EMBL" id="JAWDIU010000002">
    <property type="protein sequence ID" value="MDU0326868.1"/>
    <property type="molecule type" value="Genomic_DNA"/>
</dbReference>
<dbReference type="RefSeq" id="WP_316001269.1">
    <property type="nucleotide sequence ID" value="NZ_JAWDIU010000002.1"/>
</dbReference>
<name>A0ABU3RVG8_9MICO</name>
<evidence type="ECO:0000256" key="2">
    <source>
        <dbReference type="SAM" id="Phobius"/>
    </source>
</evidence>
<reference evidence="4 5" key="1">
    <citation type="submission" date="2023-09" db="EMBL/GenBank/DDBJ databases">
        <title>Microbacterium fusihabitans sp. nov., Microbacterium phycihabitans sp. nov., and Microbacterium cervinum sp. nov., isolated from dried seaweeds of beach.</title>
        <authorList>
            <person name="Lee S.D."/>
        </authorList>
    </citation>
    <scope>NUCLEOTIDE SEQUENCE [LARGE SCALE GENOMIC DNA]</scope>
    <source>
        <strain evidence="4 5">KSW2-21</strain>
    </source>
</reference>
<feature type="transmembrane region" description="Helical" evidence="2">
    <location>
        <begin position="151"/>
        <end position="174"/>
    </location>
</feature>
<comment type="caution">
    <text evidence="4">The sequence shown here is derived from an EMBL/GenBank/DDBJ whole genome shotgun (WGS) entry which is preliminary data.</text>
</comment>
<keyword evidence="2" id="KW-0812">Transmembrane</keyword>
<organism evidence="4 5">
    <name type="scientific">Microbacterium algihabitans</name>
    <dbReference type="NCBI Taxonomy" id="3075992"/>
    <lineage>
        <taxon>Bacteria</taxon>
        <taxon>Bacillati</taxon>
        <taxon>Actinomycetota</taxon>
        <taxon>Actinomycetes</taxon>
        <taxon>Micrococcales</taxon>
        <taxon>Microbacteriaceae</taxon>
        <taxon>Microbacterium</taxon>
    </lineage>
</organism>
<feature type="transmembrane region" description="Helical" evidence="2">
    <location>
        <begin position="218"/>
        <end position="235"/>
    </location>
</feature>
<keyword evidence="5" id="KW-1185">Reference proteome</keyword>
<feature type="transmembrane region" description="Helical" evidence="2">
    <location>
        <begin position="80"/>
        <end position="98"/>
    </location>
</feature>
<keyword evidence="2" id="KW-1133">Transmembrane helix</keyword>
<feature type="domain" description="CAAX prenyl protease 2/Lysostaphin resistance protein A-like" evidence="3">
    <location>
        <begin position="151"/>
        <end position="250"/>
    </location>
</feature>
<feature type="transmembrane region" description="Helical" evidence="2">
    <location>
        <begin position="110"/>
        <end position="131"/>
    </location>
</feature>
<proteinExistence type="predicted"/>
<dbReference type="Pfam" id="PF02517">
    <property type="entry name" value="Rce1-like"/>
    <property type="match status" value="1"/>
</dbReference>
<evidence type="ECO:0000256" key="1">
    <source>
        <dbReference type="SAM" id="MobiDB-lite"/>
    </source>
</evidence>
<protein>
    <submittedName>
        <fullName evidence="4">CPBP family intramembrane glutamic endopeptidase</fullName>
        <ecNumber evidence="4">3.4.-.-</ecNumber>
    </submittedName>
</protein>
<evidence type="ECO:0000313" key="4">
    <source>
        <dbReference type="EMBL" id="MDU0326868.1"/>
    </source>
</evidence>
<dbReference type="GO" id="GO:0016787">
    <property type="term" value="F:hydrolase activity"/>
    <property type="evidence" value="ECO:0007669"/>
    <property type="project" value="UniProtKB-KW"/>
</dbReference>
<evidence type="ECO:0000313" key="5">
    <source>
        <dbReference type="Proteomes" id="UP001256673"/>
    </source>
</evidence>
<dbReference type="InterPro" id="IPR003675">
    <property type="entry name" value="Rce1/LyrA-like_dom"/>
</dbReference>
<gene>
    <name evidence="4" type="ORF">RWH43_08890</name>
</gene>
<evidence type="ECO:0000259" key="3">
    <source>
        <dbReference type="Pfam" id="PF02517"/>
    </source>
</evidence>
<keyword evidence="2" id="KW-0472">Membrane</keyword>